<evidence type="ECO:0000313" key="2">
    <source>
        <dbReference type="EMBL" id="KAF1991664.1"/>
    </source>
</evidence>
<evidence type="ECO:0000256" key="1">
    <source>
        <dbReference type="SAM" id="MobiDB-lite"/>
    </source>
</evidence>
<name>A0A6G1HF02_9PEZI</name>
<feature type="compositionally biased region" description="Polar residues" evidence="1">
    <location>
        <begin position="73"/>
        <end position="89"/>
    </location>
</feature>
<dbReference type="EMBL" id="ML977139">
    <property type="protein sequence ID" value="KAF1991664.1"/>
    <property type="molecule type" value="Genomic_DNA"/>
</dbReference>
<protein>
    <submittedName>
        <fullName evidence="2">Uncharacterized protein</fullName>
    </submittedName>
</protein>
<keyword evidence="3" id="KW-1185">Reference proteome</keyword>
<evidence type="ECO:0000313" key="3">
    <source>
        <dbReference type="Proteomes" id="UP000800041"/>
    </source>
</evidence>
<dbReference type="Proteomes" id="UP000800041">
    <property type="component" value="Unassembled WGS sequence"/>
</dbReference>
<accession>A0A6G1HF02</accession>
<organism evidence="2 3">
    <name type="scientific">Aulographum hederae CBS 113979</name>
    <dbReference type="NCBI Taxonomy" id="1176131"/>
    <lineage>
        <taxon>Eukaryota</taxon>
        <taxon>Fungi</taxon>
        <taxon>Dikarya</taxon>
        <taxon>Ascomycota</taxon>
        <taxon>Pezizomycotina</taxon>
        <taxon>Dothideomycetes</taxon>
        <taxon>Pleosporomycetidae</taxon>
        <taxon>Aulographales</taxon>
        <taxon>Aulographaceae</taxon>
    </lineage>
</organism>
<dbReference type="AlphaFoldDB" id="A0A6G1HF02"/>
<feature type="compositionally biased region" description="Basic and acidic residues" evidence="1">
    <location>
        <begin position="116"/>
        <end position="133"/>
    </location>
</feature>
<feature type="region of interest" description="Disordered" evidence="1">
    <location>
        <begin position="57"/>
        <end position="154"/>
    </location>
</feature>
<sequence length="212" mass="23848">MLSITTPLNRELKTCSSWTLLQPHTSLESSITSALFSLSSTQSGTETPRVQFKGMALSLSPSKQPKEPRRSTSRTWHTSQGSFSTSSRQEFYRRKASTLTHDSDGSWTRTARRNTRSTDSDDSMRSRRPETTRSHLQQQHLKEHPHIDNDRPLPRVMPTEAMFFLTSRDPVACAREANLCTPPHSDSSLSYFLTIEPSACKAIDSLLCACLT</sequence>
<feature type="compositionally biased region" description="Basic and acidic residues" evidence="1">
    <location>
        <begin position="140"/>
        <end position="153"/>
    </location>
</feature>
<reference evidence="2" key="1">
    <citation type="journal article" date="2020" name="Stud. Mycol.">
        <title>101 Dothideomycetes genomes: a test case for predicting lifestyles and emergence of pathogens.</title>
        <authorList>
            <person name="Haridas S."/>
            <person name="Albert R."/>
            <person name="Binder M."/>
            <person name="Bloem J."/>
            <person name="Labutti K."/>
            <person name="Salamov A."/>
            <person name="Andreopoulos B."/>
            <person name="Baker S."/>
            <person name="Barry K."/>
            <person name="Bills G."/>
            <person name="Bluhm B."/>
            <person name="Cannon C."/>
            <person name="Castanera R."/>
            <person name="Culley D."/>
            <person name="Daum C."/>
            <person name="Ezra D."/>
            <person name="Gonzalez J."/>
            <person name="Henrissat B."/>
            <person name="Kuo A."/>
            <person name="Liang C."/>
            <person name="Lipzen A."/>
            <person name="Lutzoni F."/>
            <person name="Magnuson J."/>
            <person name="Mondo S."/>
            <person name="Nolan M."/>
            <person name="Ohm R."/>
            <person name="Pangilinan J."/>
            <person name="Park H.-J."/>
            <person name="Ramirez L."/>
            <person name="Alfaro M."/>
            <person name="Sun H."/>
            <person name="Tritt A."/>
            <person name="Yoshinaga Y."/>
            <person name="Zwiers L.-H."/>
            <person name="Turgeon B."/>
            <person name="Goodwin S."/>
            <person name="Spatafora J."/>
            <person name="Crous P."/>
            <person name="Grigoriev I."/>
        </authorList>
    </citation>
    <scope>NUCLEOTIDE SEQUENCE</scope>
    <source>
        <strain evidence="2">CBS 113979</strain>
    </source>
</reference>
<gene>
    <name evidence="2" type="ORF">K402DRAFT_131029</name>
</gene>
<proteinExistence type="predicted"/>